<evidence type="ECO:0000313" key="2">
    <source>
        <dbReference type="Proteomes" id="UP000264960"/>
    </source>
</evidence>
<name>A0AAD0MKT9_BACPU</name>
<organism evidence="1 2">
    <name type="scientific">Bacillus pumilus</name>
    <name type="common">Bacillus mesentericus</name>
    <dbReference type="NCBI Taxonomy" id="1408"/>
    <lineage>
        <taxon>Bacteria</taxon>
        <taxon>Bacillati</taxon>
        <taxon>Bacillota</taxon>
        <taxon>Bacilli</taxon>
        <taxon>Bacillales</taxon>
        <taxon>Bacillaceae</taxon>
        <taxon>Bacillus</taxon>
    </lineage>
</organism>
<dbReference type="RefSeq" id="WP_065097525.1">
    <property type="nucleotide sequence ID" value="NZ_CP027116.1"/>
</dbReference>
<reference evidence="1 2" key="1">
    <citation type="submission" date="2018-02" db="EMBL/GenBank/DDBJ databases">
        <title>The complete genome of two Bacillus pumilus strains from Cuatro Cienegas, Coahuila, Mexico.</title>
        <authorList>
            <person name="Zarza E."/>
            <person name="Alcaraz L.D."/>
            <person name="Aguilar-Salinas B."/>
            <person name="Islas A."/>
            <person name="Olmedo-Alvarez G."/>
        </authorList>
    </citation>
    <scope>NUCLEOTIDE SEQUENCE [LARGE SCALE GENOMIC DNA]</scope>
    <source>
        <strain evidence="1 2">145</strain>
    </source>
</reference>
<dbReference type="Proteomes" id="UP000264960">
    <property type="component" value="Chromosome"/>
</dbReference>
<proteinExistence type="predicted"/>
<accession>A0AAD0MKT9</accession>
<sequence>MSQWKGLDHRLFNLGFMVGVPSKVYVRQISREWFLIVEGERIKGYSEYRYSFYKTKFMDDGRMTSTKVFLDKSSVRQVYNKVLNHINYLEKTQNFDVKKVQKMV</sequence>
<gene>
    <name evidence="1" type="ORF">C5695_05490</name>
</gene>
<protein>
    <submittedName>
        <fullName evidence="1">Uncharacterized protein</fullName>
    </submittedName>
</protein>
<evidence type="ECO:0000313" key="1">
    <source>
        <dbReference type="EMBL" id="AVM23308.1"/>
    </source>
</evidence>
<dbReference type="AlphaFoldDB" id="A0AAD0MKT9"/>
<dbReference type="EMBL" id="CP027116">
    <property type="protein sequence ID" value="AVM23308.1"/>
    <property type="molecule type" value="Genomic_DNA"/>
</dbReference>